<accession>Q6ZGX2</accession>
<feature type="region of interest" description="Disordered" evidence="1">
    <location>
        <begin position="1"/>
        <end position="39"/>
    </location>
</feature>
<evidence type="ECO:0000256" key="1">
    <source>
        <dbReference type="SAM" id="MobiDB-lite"/>
    </source>
</evidence>
<dbReference type="AlphaFoldDB" id="Q6ZGX2"/>
<feature type="compositionally biased region" description="Basic residues" evidence="1">
    <location>
        <begin position="11"/>
        <end position="21"/>
    </location>
</feature>
<dbReference type="Proteomes" id="UP000000763">
    <property type="component" value="Chromosome 2"/>
</dbReference>
<feature type="region of interest" description="Disordered" evidence="1">
    <location>
        <begin position="115"/>
        <end position="185"/>
    </location>
</feature>
<feature type="compositionally biased region" description="Basic residues" evidence="1">
    <location>
        <begin position="176"/>
        <end position="185"/>
    </location>
</feature>
<protein>
    <submittedName>
        <fullName evidence="2">Uncharacterized protein</fullName>
    </submittedName>
</protein>
<evidence type="ECO:0000313" key="3">
    <source>
        <dbReference type="Proteomes" id="UP000000763"/>
    </source>
</evidence>
<feature type="compositionally biased region" description="Basic residues" evidence="1">
    <location>
        <begin position="138"/>
        <end position="157"/>
    </location>
</feature>
<dbReference type="EMBL" id="AP004098">
    <property type="protein sequence ID" value="BAD12905.1"/>
    <property type="molecule type" value="Genomic_DNA"/>
</dbReference>
<sequence length="185" mass="20172">MAAGEEERWRSTRWRARRRRCSNAPGARPRAPPPASGALSLSTLSPSLAYSSYTAILSAHSCHGRPWEALSLFSTFTGARPDVASFLSSPLLSSSSVREAGGRRAERWRARGGRVRRGGEENGGEGDDFPDGCGWQMRARRCVGKKRERGPVRRRAAWRGGEEAGGMERGKGGGHGGRRPGRREQ</sequence>
<feature type="compositionally biased region" description="Basic and acidic residues" evidence="1">
    <location>
        <begin position="1"/>
        <end position="10"/>
    </location>
</feature>
<evidence type="ECO:0000313" key="2">
    <source>
        <dbReference type="EMBL" id="BAD12905.1"/>
    </source>
</evidence>
<name>Q6ZGX2_ORYSJ</name>
<organism evidence="2 3">
    <name type="scientific">Oryza sativa subsp. japonica</name>
    <name type="common">Rice</name>
    <dbReference type="NCBI Taxonomy" id="39947"/>
    <lineage>
        <taxon>Eukaryota</taxon>
        <taxon>Viridiplantae</taxon>
        <taxon>Streptophyta</taxon>
        <taxon>Embryophyta</taxon>
        <taxon>Tracheophyta</taxon>
        <taxon>Spermatophyta</taxon>
        <taxon>Magnoliopsida</taxon>
        <taxon>Liliopsida</taxon>
        <taxon>Poales</taxon>
        <taxon>Poaceae</taxon>
        <taxon>BOP clade</taxon>
        <taxon>Oryzoideae</taxon>
        <taxon>Oryzeae</taxon>
        <taxon>Oryzinae</taxon>
        <taxon>Oryza</taxon>
        <taxon>Oryza sativa</taxon>
    </lineage>
</organism>
<proteinExistence type="predicted"/>
<reference evidence="3" key="2">
    <citation type="journal article" date="2008" name="Nucleic Acids Res.">
        <title>The rice annotation project database (RAP-DB): 2008 update.</title>
        <authorList>
            <consortium name="The rice annotation project (RAP)"/>
        </authorList>
    </citation>
    <scope>GENOME REANNOTATION</scope>
    <source>
        <strain evidence="3">cv. Nipponbare</strain>
    </source>
</reference>
<gene>
    <name evidence="2" type="primary">OJ2056_H01.30</name>
</gene>
<feature type="compositionally biased region" description="Basic and acidic residues" evidence="1">
    <location>
        <begin position="160"/>
        <end position="171"/>
    </location>
</feature>
<reference evidence="3" key="1">
    <citation type="journal article" date="2005" name="Nature">
        <title>The map-based sequence of the rice genome.</title>
        <authorList>
            <consortium name="International rice genome sequencing project (IRGSP)"/>
            <person name="Matsumoto T."/>
            <person name="Wu J."/>
            <person name="Kanamori H."/>
            <person name="Katayose Y."/>
            <person name="Fujisawa M."/>
            <person name="Namiki N."/>
            <person name="Mizuno H."/>
            <person name="Yamamoto K."/>
            <person name="Antonio B.A."/>
            <person name="Baba T."/>
            <person name="Sakata K."/>
            <person name="Nagamura Y."/>
            <person name="Aoki H."/>
            <person name="Arikawa K."/>
            <person name="Arita K."/>
            <person name="Bito T."/>
            <person name="Chiden Y."/>
            <person name="Fujitsuka N."/>
            <person name="Fukunaka R."/>
            <person name="Hamada M."/>
            <person name="Harada C."/>
            <person name="Hayashi A."/>
            <person name="Hijishita S."/>
            <person name="Honda M."/>
            <person name="Hosokawa S."/>
            <person name="Ichikawa Y."/>
            <person name="Idonuma A."/>
            <person name="Iijima M."/>
            <person name="Ikeda M."/>
            <person name="Ikeno M."/>
            <person name="Ito K."/>
            <person name="Ito S."/>
            <person name="Ito T."/>
            <person name="Ito Y."/>
            <person name="Ito Y."/>
            <person name="Iwabuchi A."/>
            <person name="Kamiya K."/>
            <person name="Karasawa W."/>
            <person name="Kurita K."/>
            <person name="Katagiri S."/>
            <person name="Kikuta A."/>
            <person name="Kobayashi H."/>
            <person name="Kobayashi N."/>
            <person name="Machita K."/>
            <person name="Maehara T."/>
            <person name="Masukawa M."/>
            <person name="Mizubayashi T."/>
            <person name="Mukai Y."/>
            <person name="Nagasaki H."/>
            <person name="Nagata Y."/>
            <person name="Naito S."/>
            <person name="Nakashima M."/>
            <person name="Nakama Y."/>
            <person name="Nakamichi Y."/>
            <person name="Nakamura M."/>
            <person name="Meguro A."/>
            <person name="Negishi M."/>
            <person name="Ohta I."/>
            <person name="Ohta T."/>
            <person name="Okamoto M."/>
            <person name="Ono N."/>
            <person name="Saji S."/>
            <person name="Sakaguchi M."/>
            <person name="Sakai K."/>
            <person name="Shibata M."/>
            <person name="Shimokawa T."/>
            <person name="Song J."/>
            <person name="Takazaki Y."/>
            <person name="Terasawa K."/>
            <person name="Tsugane M."/>
            <person name="Tsuji K."/>
            <person name="Ueda S."/>
            <person name="Waki K."/>
            <person name="Yamagata H."/>
            <person name="Yamamoto M."/>
            <person name="Yamamoto S."/>
            <person name="Yamane H."/>
            <person name="Yoshiki S."/>
            <person name="Yoshihara R."/>
            <person name="Yukawa K."/>
            <person name="Zhong H."/>
            <person name="Yano M."/>
            <person name="Yuan Q."/>
            <person name="Ouyang S."/>
            <person name="Liu J."/>
            <person name="Jones K.M."/>
            <person name="Gansberger K."/>
            <person name="Moffat K."/>
            <person name="Hill J."/>
            <person name="Bera J."/>
            <person name="Fadrosh D."/>
            <person name="Jin S."/>
            <person name="Johri S."/>
            <person name="Kim M."/>
            <person name="Overton L."/>
            <person name="Reardon M."/>
            <person name="Tsitrin T."/>
            <person name="Vuong H."/>
            <person name="Weaver B."/>
            <person name="Ciecko A."/>
            <person name="Tallon L."/>
            <person name="Jackson J."/>
            <person name="Pai G."/>
            <person name="Aken S.V."/>
            <person name="Utterback T."/>
            <person name="Reidmuller S."/>
            <person name="Feldblyum T."/>
            <person name="Hsiao J."/>
            <person name="Zismann V."/>
            <person name="Iobst S."/>
            <person name="de Vazeille A.R."/>
            <person name="Buell C.R."/>
            <person name="Ying K."/>
            <person name="Li Y."/>
            <person name="Lu T."/>
            <person name="Huang Y."/>
            <person name="Zhao Q."/>
            <person name="Feng Q."/>
            <person name="Zhang L."/>
            <person name="Zhu J."/>
            <person name="Weng Q."/>
            <person name="Mu J."/>
            <person name="Lu Y."/>
            <person name="Fan D."/>
            <person name="Liu Y."/>
            <person name="Guan J."/>
            <person name="Zhang Y."/>
            <person name="Yu S."/>
            <person name="Liu X."/>
            <person name="Zhang Y."/>
            <person name="Hong G."/>
            <person name="Han B."/>
            <person name="Choisne N."/>
            <person name="Demange N."/>
            <person name="Orjeda G."/>
            <person name="Samain S."/>
            <person name="Cattolico L."/>
            <person name="Pelletier E."/>
            <person name="Couloux A."/>
            <person name="Segurens B."/>
            <person name="Wincker P."/>
            <person name="D'Hont A."/>
            <person name="Scarpelli C."/>
            <person name="Weissenbach J."/>
            <person name="Salanoubat M."/>
            <person name="Quetier F."/>
            <person name="Yu Y."/>
            <person name="Kim H.R."/>
            <person name="Rambo T."/>
            <person name="Currie J."/>
            <person name="Collura K."/>
            <person name="Luo M."/>
            <person name="Yang T."/>
            <person name="Ammiraju J.S.S."/>
            <person name="Engler F."/>
            <person name="Soderlund C."/>
            <person name="Wing R.A."/>
            <person name="Palmer L.E."/>
            <person name="de la Bastide M."/>
            <person name="Spiegel L."/>
            <person name="Nascimento L."/>
            <person name="Zutavern T."/>
            <person name="O'Shaughnessy A."/>
            <person name="Dike S."/>
            <person name="Dedhia N."/>
            <person name="Preston R."/>
            <person name="Balija V."/>
            <person name="McCombie W.R."/>
            <person name="Chow T."/>
            <person name="Chen H."/>
            <person name="Chung M."/>
            <person name="Chen C."/>
            <person name="Shaw J."/>
            <person name="Wu H."/>
            <person name="Hsiao K."/>
            <person name="Chao Y."/>
            <person name="Chu M."/>
            <person name="Cheng C."/>
            <person name="Hour A."/>
            <person name="Lee P."/>
            <person name="Lin S."/>
            <person name="Lin Y."/>
            <person name="Liou J."/>
            <person name="Liu S."/>
            <person name="Hsing Y."/>
            <person name="Raghuvanshi S."/>
            <person name="Mohanty A."/>
            <person name="Bharti A.K."/>
            <person name="Gaur A."/>
            <person name="Gupta V."/>
            <person name="Kumar D."/>
            <person name="Ravi V."/>
            <person name="Vij S."/>
            <person name="Kapur A."/>
            <person name="Khurana P."/>
            <person name="Khurana P."/>
            <person name="Khurana J.P."/>
            <person name="Tyagi A.K."/>
            <person name="Gaikwad K."/>
            <person name="Singh A."/>
            <person name="Dalal V."/>
            <person name="Srivastava S."/>
            <person name="Dixit A."/>
            <person name="Pal A.K."/>
            <person name="Ghazi I.A."/>
            <person name="Yadav M."/>
            <person name="Pandit A."/>
            <person name="Bhargava A."/>
            <person name="Sureshbabu K."/>
            <person name="Batra K."/>
            <person name="Sharma T.R."/>
            <person name="Mohapatra T."/>
            <person name="Singh N.K."/>
            <person name="Messing J."/>
            <person name="Nelson A.B."/>
            <person name="Fuks G."/>
            <person name="Kavchok S."/>
            <person name="Keizer G."/>
            <person name="Linton E."/>
            <person name="Llaca V."/>
            <person name="Song R."/>
            <person name="Tanyolac B."/>
            <person name="Young S."/>
            <person name="Ho-Il K."/>
            <person name="Hahn J.H."/>
            <person name="Sangsakoo G."/>
            <person name="Vanavichit A."/>
            <person name="de Mattos Luiz.A.T."/>
            <person name="Zimmer P.D."/>
            <person name="Malone G."/>
            <person name="Dellagostin O."/>
            <person name="de Oliveira A.C."/>
            <person name="Bevan M."/>
            <person name="Bancroft I."/>
            <person name="Minx P."/>
            <person name="Cordum H."/>
            <person name="Wilson R."/>
            <person name="Cheng Z."/>
            <person name="Jin W."/>
            <person name="Jiang J."/>
            <person name="Leong S.A."/>
            <person name="Iwama H."/>
            <person name="Gojobori T."/>
            <person name="Itoh T."/>
            <person name="Niimura Y."/>
            <person name="Fujii Y."/>
            <person name="Habara T."/>
            <person name="Sakai H."/>
            <person name="Sato Y."/>
            <person name="Wilson G."/>
            <person name="Kumar K."/>
            <person name="McCouch S."/>
            <person name="Juretic N."/>
            <person name="Hoen D."/>
            <person name="Wright S."/>
            <person name="Bruskiewich R."/>
            <person name="Bureau T."/>
            <person name="Miyao A."/>
            <person name="Hirochika H."/>
            <person name="Nishikawa T."/>
            <person name="Kadowaki K."/>
            <person name="Sugiura M."/>
            <person name="Burr B."/>
            <person name="Sasaki T."/>
        </authorList>
    </citation>
    <scope>NUCLEOTIDE SEQUENCE [LARGE SCALE GENOMIC DNA]</scope>
    <source>
        <strain evidence="3">cv. Nipponbare</strain>
    </source>
</reference>